<dbReference type="Gene3D" id="1.10.3730.20">
    <property type="match status" value="2"/>
</dbReference>
<feature type="domain" description="EamA" evidence="3">
    <location>
        <begin position="10"/>
        <end position="138"/>
    </location>
</feature>
<evidence type="ECO:0000259" key="3">
    <source>
        <dbReference type="Pfam" id="PF00892"/>
    </source>
</evidence>
<keyword evidence="5" id="KW-1185">Reference proteome</keyword>
<dbReference type="Proteomes" id="UP000661649">
    <property type="component" value="Unassembled WGS sequence"/>
</dbReference>
<dbReference type="SUPFAM" id="SSF103481">
    <property type="entry name" value="Multidrug resistance efflux transporter EmrE"/>
    <property type="match status" value="2"/>
</dbReference>
<gene>
    <name evidence="4" type="ORF">H8712_12530</name>
</gene>
<evidence type="ECO:0000313" key="5">
    <source>
        <dbReference type="Proteomes" id="UP000661649"/>
    </source>
</evidence>
<evidence type="ECO:0000313" key="4">
    <source>
        <dbReference type="EMBL" id="MBC8629424.1"/>
    </source>
</evidence>
<feature type="transmembrane region" description="Helical" evidence="2">
    <location>
        <begin position="124"/>
        <end position="141"/>
    </location>
</feature>
<dbReference type="RefSeq" id="WP_117456527.1">
    <property type="nucleotide sequence ID" value="NZ_JACRTP010000005.1"/>
</dbReference>
<feature type="transmembrane region" description="Helical" evidence="2">
    <location>
        <begin position="147"/>
        <end position="167"/>
    </location>
</feature>
<feature type="transmembrane region" description="Helical" evidence="2">
    <location>
        <begin position="179"/>
        <end position="197"/>
    </location>
</feature>
<keyword evidence="2" id="KW-0472">Membrane</keyword>
<feature type="transmembrane region" description="Helical" evidence="2">
    <location>
        <begin position="272"/>
        <end position="290"/>
    </location>
</feature>
<organism evidence="4 5">
    <name type="scientific">Blautia stercoris</name>
    <dbReference type="NCBI Taxonomy" id="871664"/>
    <lineage>
        <taxon>Bacteria</taxon>
        <taxon>Bacillati</taxon>
        <taxon>Bacillota</taxon>
        <taxon>Clostridia</taxon>
        <taxon>Lachnospirales</taxon>
        <taxon>Lachnospiraceae</taxon>
        <taxon>Blautia</taxon>
    </lineage>
</organism>
<comment type="caution">
    <text evidence="4">The sequence shown here is derived from an EMBL/GenBank/DDBJ whole genome shotgun (WGS) entry which is preliminary data.</text>
</comment>
<dbReference type="Pfam" id="PF00892">
    <property type="entry name" value="EamA"/>
    <property type="match status" value="2"/>
</dbReference>
<keyword evidence="2" id="KW-0812">Transmembrane</keyword>
<evidence type="ECO:0000256" key="1">
    <source>
        <dbReference type="ARBA" id="ARBA00007362"/>
    </source>
</evidence>
<evidence type="ECO:0000256" key="2">
    <source>
        <dbReference type="SAM" id="Phobius"/>
    </source>
</evidence>
<dbReference type="InterPro" id="IPR037185">
    <property type="entry name" value="EmrE-like"/>
</dbReference>
<dbReference type="EMBL" id="JACRTP010000005">
    <property type="protein sequence ID" value="MBC8629424.1"/>
    <property type="molecule type" value="Genomic_DNA"/>
</dbReference>
<dbReference type="InterPro" id="IPR000620">
    <property type="entry name" value="EamA_dom"/>
</dbReference>
<feature type="domain" description="EamA" evidence="3">
    <location>
        <begin position="152"/>
        <end position="289"/>
    </location>
</feature>
<reference evidence="4 5" key="1">
    <citation type="submission" date="2020-08" db="EMBL/GenBank/DDBJ databases">
        <title>Genome public.</title>
        <authorList>
            <person name="Liu C."/>
            <person name="Sun Q."/>
        </authorList>
    </citation>
    <scope>NUCLEOTIDE SEQUENCE [LARGE SCALE GENOMIC DNA]</scope>
    <source>
        <strain evidence="4 5">3_YM_SP_D4_24.mj</strain>
    </source>
</reference>
<dbReference type="PANTHER" id="PTHR22911">
    <property type="entry name" value="ACYL-MALONYL CONDENSING ENZYME-RELATED"/>
    <property type="match status" value="1"/>
</dbReference>
<proteinExistence type="inferred from homology"/>
<name>A0ABR7PDM6_9FIRM</name>
<feature type="transmembrane region" description="Helical" evidence="2">
    <location>
        <begin position="5"/>
        <end position="23"/>
    </location>
</feature>
<feature type="transmembrane region" description="Helical" evidence="2">
    <location>
        <begin position="35"/>
        <end position="54"/>
    </location>
</feature>
<dbReference type="PANTHER" id="PTHR22911:SF79">
    <property type="entry name" value="MOBA-LIKE NTP TRANSFERASE DOMAIN-CONTAINING PROTEIN"/>
    <property type="match status" value="1"/>
</dbReference>
<comment type="similarity">
    <text evidence="1">Belongs to the EamA transporter family.</text>
</comment>
<sequence length="300" mass="32780">MKKLYGFMPIITGICFGSAGIFVRKLSGNMNNTTIVASRLIVAVLLLGIWLAYSHPEYFKIHLKDCWIFIGAGLLGSLGVNVCYNFAINELSLSLAAVLLALSPIVVMIVAFFLFHEAITRRKVLSIFLAICGCVLTSGIFETNESMHWSWIGILVGSVGAIFYAMYSIFSKVGMRRGYPALTITFYSILSIAVILLPFAKWGDVAQYIMQNPLPHSGFMLVHSLCVAVAPYAFYTVALDHMDAGKASILCSCEPVAAMVFGICFFGEIPTVLSITGLIIVLAALAMLVLPEKKTHKKRD</sequence>
<protein>
    <submittedName>
        <fullName evidence="4">EamA family transporter</fullName>
    </submittedName>
</protein>
<feature type="transmembrane region" description="Helical" evidence="2">
    <location>
        <begin position="93"/>
        <end position="115"/>
    </location>
</feature>
<keyword evidence="2" id="KW-1133">Transmembrane helix</keyword>
<accession>A0ABR7PDM6</accession>
<feature type="transmembrane region" description="Helical" evidence="2">
    <location>
        <begin position="217"/>
        <end position="235"/>
    </location>
</feature>
<feature type="transmembrane region" description="Helical" evidence="2">
    <location>
        <begin position="66"/>
        <end position="87"/>
    </location>
</feature>